<evidence type="ECO:0000313" key="4">
    <source>
        <dbReference type="EMBL" id="VFK77955.1"/>
    </source>
</evidence>
<proteinExistence type="predicted"/>
<evidence type="ECO:0000256" key="1">
    <source>
        <dbReference type="SAM" id="Phobius"/>
    </source>
</evidence>
<feature type="transmembrane region" description="Helical" evidence="1">
    <location>
        <begin position="12"/>
        <end position="32"/>
    </location>
</feature>
<protein>
    <submittedName>
        <fullName evidence="2">Uncharacterized protein</fullName>
    </submittedName>
</protein>
<feature type="transmembrane region" description="Helical" evidence="1">
    <location>
        <begin position="38"/>
        <end position="59"/>
    </location>
</feature>
<name>A0A450YF30_9GAMM</name>
<accession>A0A450YF30</accession>
<dbReference type="EMBL" id="CAADHB010000004">
    <property type="protein sequence ID" value="VFK77955.1"/>
    <property type="molecule type" value="Genomic_DNA"/>
</dbReference>
<keyword evidence="1" id="KW-0812">Transmembrane</keyword>
<evidence type="ECO:0000313" key="3">
    <source>
        <dbReference type="EMBL" id="VFK45491.1"/>
    </source>
</evidence>
<organism evidence="2">
    <name type="scientific">Candidatus Kentrum sp. SD</name>
    <dbReference type="NCBI Taxonomy" id="2126332"/>
    <lineage>
        <taxon>Bacteria</taxon>
        <taxon>Pseudomonadati</taxon>
        <taxon>Pseudomonadota</taxon>
        <taxon>Gammaproteobacteria</taxon>
        <taxon>Candidatus Kentrum</taxon>
    </lineage>
</organism>
<dbReference type="AlphaFoldDB" id="A0A450YF30"/>
<reference evidence="2" key="1">
    <citation type="submission" date="2019-02" db="EMBL/GenBank/DDBJ databases">
        <authorList>
            <person name="Gruber-Vodicka R. H."/>
            <person name="Seah K. B. B."/>
        </authorList>
    </citation>
    <scope>NUCLEOTIDE SEQUENCE</scope>
    <source>
        <strain evidence="4">BECK_S127</strain>
        <strain evidence="3">BECK_S1320</strain>
        <strain evidence="2">BECK_S1321</strain>
    </source>
</reference>
<sequence length="73" mass="8017">MEIDKIKEEIGWLKVVFALLIAIGASLIGWAARNYQAPISLILLAGLAIALVILAIIEINRRAYGKIRKLGDM</sequence>
<dbReference type="EMBL" id="CAADFR010000054">
    <property type="protein sequence ID" value="VFK40147.1"/>
    <property type="molecule type" value="Genomic_DNA"/>
</dbReference>
<keyword evidence="1" id="KW-1133">Transmembrane helix</keyword>
<gene>
    <name evidence="4" type="ORF">BECKSD772D_GA0070982_100424</name>
    <name evidence="3" type="ORF">BECKSD772E_GA0070983_105421</name>
    <name evidence="2" type="ORF">BECKSD772F_GA0070984_105421</name>
</gene>
<evidence type="ECO:0000313" key="2">
    <source>
        <dbReference type="EMBL" id="VFK40147.1"/>
    </source>
</evidence>
<keyword evidence="1" id="KW-0472">Membrane</keyword>
<dbReference type="EMBL" id="CAADFU010000054">
    <property type="protein sequence ID" value="VFK45491.1"/>
    <property type="molecule type" value="Genomic_DNA"/>
</dbReference>